<evidence type="ECO:0000256" key="6">
    <source>
        <dbReference type="SAM" id="Phobius"/>
    </source>
</evidence>
<evidence type="ECO:0000256" key="2">
    <source>
        <dbReference type="ARBA" id="ARBA00006565"/>
    </source>
</evidence>
<evidence type="ECO:0000256" key="4">
    <source>
        <dbReference type="ARBA" id="ARBA00022989"/>
    </source>
</evidence>
<reference evidence="8 9" key="1">
    <citation type="journal article" date="2017" name="Nat. Ecol. Evol.">
        <title>Scallop genome provides insights into evolution of bilaterian karyotype and development.</title>
        <authorList>
            <person name="Wang S."/>
            <person name="Zhang J."/>
            <person name="Jiao W."/>
            <person name="Li J."/>
            <person name="Xun X."/>
            <person name="Sun Y."/>
            <person name="Guo X."/>
            <person name="Huan P."/>
            <person name="Dong B."/>
            <person name="Zhang L."/>
            <person name="Hu X."/>
            <person name="Sun X."/>
            <person name="Wang J."/>
            <person name="Zhao C."/>
            <person name="Wang Y."/>
            <person name="Wang D."/>
            <person name="Huang X."/>
            <person name="Wang R."/>
            <person name="Lv J."/>
            <person name="Li Y."/>
            <person name="Zhang Z."/>
            <person name="Liu B."/>
            <person name="Lu W."/>
            <person name="Hui Y."/>
            <person name="Liang J."/>
            <person name="Zhou Z."/>
            <person name="Hou R."/>
            <person name="Li X."/>
            <person name="Liu Y."/>
            <person name="Li H."/>
            <person name="Ning X."/>
            <person name="Lin Y."/>
            <person name="Zhao L."/>
            <person name="Xing Q."/>
            <person name="Dou J."/>
            <person name="Li Y."/>
            <person name="Mao J."/>
            <person name="Guo H."/>
            <person name="Dou H."/>
            <person name="Li T."/>
            <person name="Mu C."/>
            <person name="Jiang W."/>
            <person name="Fu Q."/>
            <person name="Fu X."/>
            <person name="Miao Y."/>
            <person name="Liu J."/>
            <person name="Yu Q."/>
            <person name="Li R."/>
            <person name="Liao H."/>
            <person name="Li X."/>
            <person name="Kong Y."/>
            <person name="Jiang Z."/>
            <person name="Chourrout D."/>
            <person name="Li R."/>
            <person name="Bao Z."/>
        </authorList>
    </citation>
    <scope>NUCLEOTIDE SEQUENCE [LARGE SCALE GENOMIC DNA]</scope>
    <source>
        <strain evidence="8 9">PY_sf001</strain>
    </source>
</reference>
<dbReference type="EMBL" id="NEDP02000798">
    <property type="protein sequence ID" value="OWF54956.1"/>
    <property type="molecule type" value="Genomic_DNA"/>
</dbReference>
<evidence type="ECO:0000259" key="7">
    <source>
        <dbReference type="Pfam" id="PF10277"/>
    </source>
</evidence>
<comment type="subcellular location">
    <subcellularLocation>
        <location evidence="1">Endomembrane system</location>
        <topology evidence="1">Multi-pass membrane protein</topology>
    </subcellularLocation>
</comment>
<dbReference type="Proteomes" id="UP000242188">
    <property type="component" value="Unassembled WGS sequence"/>
</dbReference>
<keyword evidence="9" id="KW-1185">Reference proteome</keyword>
<accession>A0A210R1X9</accession>
<evidence type="ECO:0000256" key="1">
    <source>
        <dbReference type="ARBA" id="ARBA00004127"/>
    </source>
</evidence>
<proteinExistence type="inferred from homology"/>
<feature type="transmembrane region" description="Helical" evidence="6">
    <location>
        <begin position="164"/>
        <end position="184"/>
    </location>
</feature>
<organism evidence="8 9">
    <name type="scientific">Mizuhopecten yessoensis</name>
    <name type="common">Japanese scallop</name>
    <name type="synonym">Patinopecten yessoensis</name>
    <dbReference type="NCBI Taxonomy" id="6573"/>
    <lineage>
        <taxon>Eukaryota</taxon>
        <taxon>Metazoa</taxon>
        <taxon>Spiralia</taxon>
        <taxon>Lophotrochozoa</taxon>
        <taxon>Mollusca</taxon>
        <taxon>Bivalvia</taxon>
        <taxon>Autobranchia</taxon>
        <taxon>Pteriomorphia</taxon>
        <taxon>Pectinida</taxon>
        <taxon>Pectinoidea</taxon>
        <taxon>Pectinidae</taxon>
        <taxon>Mizuhopecten</taxon>
    </lineage>
</organism>
<keyword evidence="4 6" id="KW-1133">Transmembrane helix</keyword>
<dbReference type="PANTHER" id="PTHR21324:SF2">
    <property type="entry name" value="EG:22E5.9 PROTEIN"/>
    <property type="match status" value="1"/>
</dbReference>
<dbReference type="InterPro" id="IPR019402">
    <property type="entry name" value="CWH43_N"/>
</dbReference>
<keyword evidence="5 6" id="KW-0472">Membrane</keyword>
<dbReference type="OrthoDB" id="191706at2759"/>
<evidence type="ECO:0000313" key="8">
    <source>
        <dbReference type="EMBL" id="OWF54956.1"/>
    </source>
</evidence>
<comment type="caution">
    <text evidence="8">The sequence shown here is derived from an EMBL/GenBank/DDBJ whole genome shotgun (WGS) entry which is preliminary data.</text>
</comment>
<dbReference type="AlphaFoldDB" id="A0A210R1X9"/>
<feature type="transmembrane region" description="Helical" evidence="6">
    <location>
        <begin position="117"/>
        <end position="144"/>
    </location>
</feature>
<protein>
    <submittedName>
        <fullName evidence="8">DNA damage-regulated autophagy modulator protein 1</fullName>
    </submittedName>
</protein>
<evidence type="ECO:0000256" key="5">
    <source>
        <dbReference type="ARBA" id="ARBA00023136"/>
    </source>
</evidence>
<sequence length="221" mass="25148">MSSLLKILLFFRIRNECGCTYTVAMNAEMRFKYVELMYERMSLTPREKTRLSTLNKSALYLSLAAAFGLLIVASFQVDAMPIPHYSGAFLTFLLGGVCCWLHAIITWKMYKEERDKAFFLTFIFQIIVSLFVSVFFVMFSVSLGHYRHQRDAGHGTKEGALRPIFLTAAFSEWFLALTVVAYILTFVPGFRTIDYDGGTVKWKAPVSSSVSTCTKMMRCCS</sequence>
<comment type="similarity">
    <text evidence="2">Belongs to the DRAM/TMEM150 family.</text>
</comment>
<dbReference type="Pfam" id="PF10277">
    <property type="entry name" value="Frag1"/>
    <property type="match status" value="1"/>
</dbReference>
<evidence type="ECO:0000313" key="9">
    <source>
        <dbReference type="Proteomes" id="UP000242188"/>
    </source>
</evidence>
<dbReference type="GO" id="GO:0012505">
    <property type="term" value="C:endomembrane system"/>
    <property type="evidence" value="ECO:0007669"/>
    <property type="project" value="UniProtKB-SubCell"/>
</dbReference>
<name>A0A210R1X9_MIZYE</name>
<feature type="transmembrane region" description="Helical" evidence="6">
    <location>
        <begin position="58"/>
        <end position="77"/>
    </location>
</feature>
<dbReference type="PANTHER" id="PTHR21324">
    <property type="entry name" value="FASTING-INDUCIBLE INTEGRAL MEMBRANE PROTEIN TM6P1-RELATED"/>
    <property type="match status" value="1"/>
</dbReference>
<feature type="transmembrane region" description="Helical" evidence="6">
    <location>
        <begin position="83"/>
        <end position="105"/>
    </location>
</feature>
<feature type="domain" description="CWH43-like N-terminal" evidence="7">
    <location>
        <begin position="25"/>
        <end position="192"/>
    </location>
</feature>
<evidence type="ECO:0000256" key="3">
    <source>
        <dbReference type="ARBA" id="ARBA00022692"/>
    </source>
</evidence>
<keyword evidence="3 6" id="KW-0812">Transmembrane</keyword>
<dbReference type="InterPro" id="IPR050911">
    <property type="entry name" value="DRAM/TMEM150_Autophagy_Mod"/>
</dbReference>
<gene>
    <name evidence="8" type="ORF">KP79_PYT17935</name>
</gene>